<evidence type="ECO:0000313" key="2">
    <source>
        <dbReference type="EMBL" id="KKF38062.1"/>
    </source>
</evidence>
<dbReference type="PATRIC" id="fig|65700.7.peg.150"/>
<organism evidence="2 3">
    <name type="scientific">Erwinia tracheiphila</name>
    <dbReference type="NCBI Taxonomy" id="65700"/>
    <lineage>
        <taxon>Bacteria</taxon>
        <taxon>Pseudomonadati</taxon>
        <taxon>Pseudomonadota</taxon>
        <taxon>Gammaproteobacteria</taxon>
        <taxon>Enterobacterales</taxon>
        <taxon>Erwiniaceae</taxon>
        <taxon>Erwinia</taxon>
    </lineage>
</organism>
<dbReference type="AlphaFoldDB" id="A0A0M2KL68"/>
<dbReference type="Proteomes" id="UP000033924">
    <property type="component" value="Unassembled WGS sequence"/>
</dbReference>
<evidence type="ECO:0000313" key="1">
    <source>
        <dbReference type="EMBL" id="AXF75188.1"/>
    </source>
</evidence>
<dbReference type="EMBL" id="CP013970">
    <property type="protein sequence ID" value="AXF75188.1"/>
    <property type="molecule type" value="Genomic_DNA"/>
</dbReference>
<accession>A0A0M2KL68</accession>
<protein>
    <submittedName>
        <fullName evidence="2">Uncharacterized protein</fullName>
    </submittedName>
</protein>
<evidence type="ECO:0000313" key="3">
    <source>
        <dbReference type="Proteomes" id="UP000033924"/>
    </source>
</evidence>
<proteinExistence type="predicted"/>
<evidence type="ECO:0000313" key="4">
    <source>
        <dbReference type="Proteomes" id="UP000264980"/>
    </source>
</evidence>
<gene>
    <name evidence="1" type="ORF">AV903_02200</name>
    <name evidence="2" type="ORF">SY86_00575</name>
</gene>
<reference evidence="1 4" key="2">
    <citation type="submission" date="2016-01" db="EMBL/GenBank/DDBJ databases">
        <authorList>
            <person name="Oliw E.H."/>
        </authorList>
    </citation>
    <scope>NUCLEOTIDE SEQUENCE [LARGE SCALE GENOMIC DNA]</scope>
    <source>
        <strain evidence="1 4">MDcuke</strain>
    </source>
</reference>
<keyword evidence="3" id="KW-1185">Reference proteome</keyword>
<name>A0A0M2KL68_9GAMM</name>
<dbReference type="Proteomes" id="UP000264980">
    <property type="component" value="Chromosome"/>
</dbReference>
<dbReference type="STRING" id="65700.SY86_00575"/>
<dbReference type="EMBL" id="JXNU01000001">
    <property type="protein sequence ID" value="KKF38062.1"/>
    <property type="molecule type" value="Genomic_DNA"/>
</dbReference>
<reference evidence="2 3" key="1">
    <citation type="submission" date="2015-01" db="EMBL/GenBank/DDBJ databases">
        <title>Erwinia tracheiphila.</title>
        <authorList>
            <person name="Shapiro L.R."/>
        </authorList>
    </citation>
    <scope>NUCLEOTIDE SEQUENCE [LARGE SCALE GENOMIC DNA]</scope>
    <source>
        <strain evidence="2 3">BuffGH</strain>
    </source>
</reference>
<sequence>MINFNDDSDKVSELAACVTEWHKNKVAQLQLVVDKKDADIELGYQYPDIKAGSELGRGLRLGITLALFMLGELPFTVNNG</sequence>
<dbReference type="RefSeq" id="WP_016191870.1">
    <property type="nucleotide sequence ID" value="NZ_CP013970.1"/>
</dbReference>